<sequence length="154" mass="17488">MDSSQATLEASVPHEWIEWGAGDEEYGLSVDSFTWKRETIPLSELGDSGFQAFMATYIDIEIRDHLEEIGMSLEANSLEEIESENSRLANWIKMLEAAKGNPNYQFDDEIQVSKHQIDSWDNQKRVIVCDGWHRIGIAFAANLKSVNAYVGYLL</sequence>
<dbReference type="AlphaFoldDB" id="A0AAW8PZQ3"/>
<evidence type="ECO:0000313" key="1">
    <source>
        <dbReference type="EMBL" id="MDS1821514.1"/>
    </source>
</evidence>
<evidence type="ECO:0000313" key="2">
    <source>
        <dbReference type="Proteomes" id="UP001253193"/>
    </source>
</evidence>
<organism evidence="1 2">
    <name type="scientific">Vibrio parahaemolyticus</name>
    <dbReference type="NCBI Taxonomy" id="670"/>
    <lineage>
        <taxon>Bacteria</taxon>
        <taxon>Pseudomonadati</taxon>
        <taxon>Pseudomonadota</taxon>
        <taxon>Gammaproteobacteria</taxon>
        <taxon>Vibrionales</taxon>
        <taxon>Vibrionaceae</taxon>
        <taxon>Vibrio</taxon>
    </lineage>
</organism>
<comment type="caution">
    <text evidence="1">The sequence shown here is derived from an EMBL/GenBank/DDBJ whole genome shotgun (WGS) entry which is preliminary data.</text>
</comment>
<protein>
    <submittedName>
        <fullName evidence="1">Uncharacterized protein</fullName>
    </submittedName>
</protein>
<dbReference type="RefSeq" id="WP_311020414.1">
    <property type="nucleotide sequence ID" value="NZ_JAUHGG010000003.1"/>
</dbReference>
<proteinExistence type="predicted"/>
<reference evidence="1" key="1">
    <citation type="submission" date="2023-06" db="EMBL/GenBank/DDBJ databases">
        <title>Genomic Diversity of Vibrio spp. and Metagenomic Analysis of Pathogens in Florida Gulf Coastal Waters Following Hurricane Ian.</title>
        <authorList>
            <person name="Brumfield K.D."/>
        </authorList>
    </citation>
    <scope>NUCLEOTIDE SEQUENCE</scope>
    <source>
        <strain evidence="1">WBS2B-138</strain>
    </source>
</reference>
<accession>A0AAW8PZQ3</accession>
<dbReference type="EMBL" id="JAUHGG010000003">
    <property type="protein sequence ID" value="MDS1821514.1"/>
    <property type="molecule type" value="Genomic_DNA"/>
</dbReference>
<name>A0AAW8PZQ3_VIBPH</name>
<gene>
    <name evidence="1" type="ORF">QX249_12650</name>
</gene>
<dbReference type="Proteomes" id="UP001253193">
    <property type="component" value="Unassembled WGS sequence"/>
</dbReference>